<dbReference type="GO" id="GO:0005119">
    <property type="term" value="F:smoothened binding"/>
    <property type="evidence" value="ECO:0007669"/>
    <property type="project" value="TreeGrafter"/>
</dbReference>
<dbReference type="GO" id="GO:0005886">
    <property type="term" value="C:plasma membrane"/>
    <property type="evidence" value="ECO:0007669"/>
    <property type="project" value="TreeGrafter"/>
</dbReference>
<dbReference type="GO" id="GO:0045879">
    <property type="term" value="P:negative regulation of smoothened signaling pathway"/>
    <property type="evidence" value="ECO:0007669"/>
    <property type="project" value="TreeGrafter"/>
</dbReference>
<sequence length="167" mass="18166">MCCRYFFAVLAILTVLGVLNGLVLLPVLLSYFGPYPEVSPIDGRSRLPTPSPEAPPHVVRFSVRPHRATAATTTSGAASDSSDSEYSSNTTASGVSQEMQNYNPPSRRGGPTRAEEQQYHLQASRGRAARTEEGRRAGSRHRRSARQPDAPAYTTSSVRKHIPRCVA</sequence>
<dbReference type="PANTHER" id="PTHR46022:SF5">
    <property type="entry name" value="PROTEIN PATCHED HOMOLOG 1"/>
    <property type="match status" value="1"/>
</dbReference>
<evidence type="ECO:0000256" key="3">
    <source>
        <dbReference type="ARBA" id="ARBA00022692"/>
    </source>
</evidence>
<evidence type="ECO:0000256" key="4">
    <source>
        <dbReference type="ARBA" id="ARBA00022989"/>
    </source>
</evidence>
<dbReference type="PANTHER" id="PTHR46022">
    <property type="entry name" value="PROTEIN PATCHED"/>
    <property type="match status" value="1"/>
</dbReference>
<keyword evidence="4 8" id="KW-1133">Transmembrane helix</keyword>
<keyword evidence="6" id="KW-0325">Glycoprotein</keyword>
<evidence type="ECO:0000256" key="1">
    <source>
        <dbReference type="ARBA" id="ARBA00004141"/>
    </source>
</evidence>
<gene>
    <name evidence="9" type="primary">PTCH1_0</name>
    <name evidence="9" type="ORF">EYF80_061720</name>
</gene>
<evidence type="ECO:0000313" key="9">
    <source>
        <dbReference type="EMBL" id="TNN28134.1"/>
    </source>
</evidence>
<reference evidence="9 10" key="1">
    <citation type="submission" date="2019-03" db="EMBL/GenBank/DDBJ databases">
        <title>First draft genome of Liparis tanakae, snailfish: a comprehensive survey of snailfish specific genes.</title>
        <authorList>
            <person name="Kim W."/>
            <person name="Song I."/>
            <person name="Jeong J.-H."/>
            <person name="Kim D."/>
            <person name="Kim S."/>
            <person name="Ryu S."/>
            <person name="Song J.Y."/>
            <person name="Lee S.K."/>
        </authorList>
    </citation>
    <scope>NUCLEOTIDE SEQUENCE [LARGE SCALE GENOMIC DNA]</scope>
    <source>
        <tissue evidence="9">Muscle</tissue>
    </source>
</reference>
<feature type="transmembrane region" description="Helical" evidence="8">
    <location>
        <begin position="7"/>
        <end position="32"/>
    </location>
</feature>
<dbReference type="Proteomes" id="UP000314294">
    <property type="component" value="Unassembled WGS sequence"/>
</dbReference>
<name>A0A4Z2EI35_9TELE</name>
<evidence type="ECO:0000256" key="7">
    <source>
        <dbReference type="SAM" id="MobiDB-lite"/>
    </source>
</evidence>
<comment type="similarity">
    <text evidence="2">Belongs to the patched family.</text>
</comment>
<feature type="region of interest" description="Disordered" evidence="7">
    <location>
        <begin position="43"/>
        <end position="167"/>
    </location>
</feature>
<feature type="compositionally biased region" description="Low complexity" evidence="7">
    <location>
        <begin position="68"/>
        <end position="93"/>
    </location>
</feature>
<comment type="subcellular location">
    <subcellularLocation>
        <location evidence="1">Membrane</location>
        <topology evidence="1">Multi-pass membrane protein</topology>
    </subcellularLocation>
</comment>
<keyword evidence="10" id="KW-1185">Reference proteome</keyword>
<proteinExistence type="inferred from homology"/>
<dbReference type="OrthoDB" id="10651693at2759"/>
<dbReference type="EMBL" id="SRLO01007257">
    <property type="protein sequence ID" value="TNN28134.1"/>
    <property type="molecule type" value="Genomic_DNA"/>
</dbReference>
<dbReference type="AlphaFoldDB" id="A0A4Z2EI35"/>
<evidence type="ECO:0000256" key="8">
    <source>
        <dbReference type="SAM" id="Phobius"/>
    </source>
</evidence>
<dbReference type="GO" id="GO:0097108">
    <property type="term" value="F:hedgehog family protein binding"/>
    <property type="evidence" value="ECO:0007669"/>
    <property type="project" value="TreeGrafter"/>
</dbReference>
<keyword evidence="5 8" id="KW-0472">Membrane</keyword>
<feature type="compositionally biased region" description="Polar residues" evidence="7">
    <location>
        <begin position="94"/>
        <end position="104"/>
    </location>
</feature>
<dbReference type="GO" id="GO:0008158">
    <property type="term" value="F:hedgehog receptor activity"/>
    <property type="evidence" value="ECO:0007669"/>
    <property type="project" value="TreeGrafter"/>
</dbReference>
<evidence type="ECO:0000256" key="6">
    <source>
        <dbReference type="ARBA" id="ARBA00023180"/>
    </source>
</evidence>
<organism evidence="9 10">
    <name type="scientific">Liparis tanakae</name>
    <name type="common">Tanaka's snailfish</name>
    <dbReference type="NCBI Taxonomy" id="230148"/>
    <lineage>
        <taxon>Eukaryota</taxon>
        <taxon>Metazoa</taxon>
        <taxon>Chordata</taxon>
        <taxon>Craniata</taxon>
        <taxon>Vertebrata</taxon>
        <taxon>Euteleostomi</taxon>
        <taxon>Actinopterygii</taxon>
        <taxon>Neopterygii</taxon>
        <taxon>Teleostei</taxon>
        <taxon>Neoteleostei</taxon>
        <taxon>Acanthomorphata</taxon>
        <taxon>Eupercaria</taxon>
        <taxon>Perciformes</taxon>
        <taxon>Cottioidei</taxon>
        <taxon>Cottales</taxon>
        <taxon>Liparidae</taxon>
        <taxon>Liparis</taxon>
    </lineage>
</organism>
<protein>
    <submittedName>
        <fullName evidence="9">Protein patched 1</fullName>
    </submittedName>
</protein>
<evidence type="ECO:0000313" key="10">
    <source>
        <dbReference type="Proteomes" id="UP000314294"/>
    </source>
</evidence>
<feature type="compositionally biased region" description="Basic residues" evidence="7">
    <location>
        <begin position="158"/>
        <end position="167"/>
    </location>
</feature>
<evidence type="ECO:0000256" key="5">
    <source>
        <dbReference type="ARBA" id="ARBA00023136"/>
    </source>
</evidence>
<accession>A0A4Z2EI35</accession>
<evidence type="ECO:0000256" key="2">
    <source>
        <dbReference type="ARBA" id="ARBA00005585"/>
    </source>
</evidence>
<keyword evidence="3 8" id="KW-0812">Transmembrane</keyword>
<comment type="caution">
    <text evidence="9">The sequence shown here is derived from an EMBL/GenBank/DDBJ whole genome shotgun (WGS) entry which is preliminary data.</text>
</comment>